<dbReference type="AlphaFoldDB" id="A0A211ZQH9"/>
<comment type="caution">
    <text evidence="2">The sequence shown here is derived from an EMBL/GenBank/DDBJ whole genome shotgun (WGS) entry which is preliminary data.</text>
</comment>
<feature type="transmembrane region" description="Helical" evidence="1">
    <location>
        <begin position="56"/>
        <end position="77"/>
    </location>
</feature>
<keyword evidence="1" id="KW-1133">Transmembrane helix</keyword>
<sequence length="78" mass="8547">MTEGRGLPVDVLADIKRDTQRLVLDVGSLVSKVDDVSKAQARLNRMISKRPTKRQLALLFLFVLAVLVSVNLGIGIMS</sequence>
<reference evidence="3" key="1">
    <citation type="submission" date="2017-05" db="EMBL/GenBank/DDBJ databases">
        <authorList>
            <person name="Macchi M."/>
            <person name="Festa S."/>
            <person name="Coppotelli B.M."/>
            <person name="Morelli I.S."/>
        </authorList>
    </citation>
    <scope>NUCLEOTIDE SEQUENCE [LARGE SCALE GENOMIC DNA]</scope>
    <source>
        <strain evidence="3">I</strain>
    </source>
</reference>
<gene>
    <name evidence="2" type="ORF">BWR60_09525</name>
</gene>
<evidence type="ECO:0000313" key="3">
    <source>
        <dbReference type="Proteomes" id="UP000196655"/>
    </source>
</evidence>
<dbReference type="RefSeq" id="WP_088150778.1">
    <property type="nucleotide sequence ID" value="NZ_NHON01000013.1"/>
</dbReference>
<keyword evidence="3" id="KW-1185">Reference proteome</keyword>
<evidence type="ECO:0000256" key="1">
    <source>
        <dbReference type="SAM" id="Phobius"/>
    </source>
</evidence>
<keyword evidence="1" id="KW-0812">Transmembrane</keyword>
<evidence type="ECO:0000313" key="2">
    <source>
        <dbReference type="EMBL" id="OWJ67436.1"/>
    </source>
</evidence>
<name>A0A211ZQH9_9PROT</name>
<protein>
    <submittedName>
        <fullName evidence="2">Uncharacterized protein</fullName>
    </submittedName>
</protein>
<dbReference type="EMBL" id="NHON01000013">
    <property type="protein sequence ID" value="OWJ67436.1"/>
    <property type="molecule type" value="Genomic_DNA"/>
</dbReference>
<proteinExistence type="predicted"/>
<organism evidence="2 3">
    <name type="scientific">Inquilinus limosus</name>
    <dbReference type="NCBI Taxonomy" id="171674"/>
    <lineage>
        <taxon>Bacteria</taxon>
        <taxon>Pseudomonadati</taxon>
        <taxon>Pseudomonadota</taxon>
        <taxon>Alphaproteobacteria</taxon>
        <taxon>Rhodospirillales</taxon>
        <taxon>Rhodospirillaceae</taxon>
        <taxon>Inquilinus</taxon>
    </lineage>
</organism>
<dbReference type="Proteomes" id="UP000196655">
    <property type="component" value="Unassembled WGS sequence"/>
</dbReference>
<keyword evidence="1" id="KW-0472">Membrane</keyword>
<accession>A0A211ZQH9</accession>